<dbReference type="PANTHER" id="PTHR24559:SF444">
    <property type="entry name" value="REVERSE TRANSCRIPTASE DOMAIN-CONTAINING PROTEIN"/>
    <property type="match status" value="1"/>
</dbReference>
<evidence type="ECO:0000313" key="3">
    <source>
        <dbReference type="Proteomes" id="UP001418222"/>
    </source>
</evidence>
<gene>
    <name evidence="2" type="ORF">KSP39_PZI021234</name>
</gene>
<proteinExistence type="predicted"/>
<dbReference type="InterPro" id="IPR000477">
    <property type="entry name" value="RT_dom"/>
</dbReference>
<dbReference type="Pfam" id="PF00078">
    <property type="entry name" value="RVT_1"/>
    <property type="match status" value="1"/>
</dbReference>
<comment type="caution">
    <text evidence="2">The sequence shown here is derived from an EMBL/GenBank/DDBJ whole genome shotgun (WGS) entry which is preliminary data.</text>
</comment>
<dbReference type="InterPro" id="IPR043128">
    <property type="entry name" value="Rev_trsase/Diguanyl_cyclase"/>
</dbReference>
<dbReference type="Gene3D" id="3.10.10.10">
    <property type="entry name" value="HIV Type 1 Reverse Transcriptase, subunit A, domain 1"/>
    <property type="match status" value="1"/>
</dbReference>
<evidence type="ECO:0000313" key="2">
    <source>
        <dbReference type="EMBL" id="KAK8918456.1"/>
    </source>
</evidence>
<accession>A0AAP0AWZ7</accession>
<dbReference type="Proteomes" id="UP001418222">
    <property type="component" value="Unassembled WGS sequence"/>
</dbReference>
<dbReference type="Gene3D" id="3.30.70.270">
    <property type="match status" value="1"/>
</dbReference>
<dbReference type="CDD" id="cd01647">
    <property type="entry name" value="RT_LTR"/>
    <property type="match status" value="1"/>
</dbReference>
<dbReference type="InterPro" id="IPR043502">
    <property type="entry name" value="DNA/RNA_pol_sf"/>
</dbReference>
<dbReference type="InterPro" id="IPR053134">
    <property type="entry name" value="RNA-dir_DNA_polymerase"/>
</dbReference>
<dbReference type="SUPFAM" id="SSF56672">
    <property type="entry name" value="DNA/RNA polymerases"/>
    <property type="match status" value="1"/>
</dbReference>
<evidence type="ECO:0000259" key="1">
    <source>
        <dbReference type="Pfam" id="PF00078"/>
    </source>
</evidence>
<name>A0AAP0AWZ7_9ASPA</name>
<dbReference type="PANTHER" id="PTHR24559">
    <property type="entry name" value="TRANSPOSON TY3-I GAG-POL POLYPROTEIN"/>
    <property type="match status" value="1"/>
</dbReference>
<reference evidence="2 3" key="1">
    <citation type="journal article" date="2022" name="Nat. Plants">
        <title>Genomes of leafy and leafless Platanthera orchids illuminate the evolution of mycoheterotrophy.</title>
        <authorList>
            <person name="Li M.H."/>
            <person name="Liu K.W."/>
            <person name="Li Z."/>
            <person name="Lu H.C."/>
            <person name="Ye Q.L."/>
            <person name="Zhang D."/>
            <person name="Wang J.Y."/>
            <person name="Li Y.F."/>
            <person name="Zhong Z.M."/>
            <person name="Liu X."/>
            <person name="Yu X."/>
            <person name="Liu D.K."/>
            <person name="Tu X.D."/>
            <person name="Liu B."/>
            <person name="Hao Y."/>
            <person name="Liao X.Y."/>
            <person name="Jiang Y.T."/>
            <person name="Sun W.H."/>
            <person name="Chen J."/>
            <person name="Chen Y.Q."/>
            <person name="Ai Y."/>
            <person name="Zhai J.W."/>
            <person name="Wu S.S."/>
            <person name="Zhou Z."/>
            <person name="Hsiao Y.Y."/>
            <person name="Wu W.L."/>
            <person name="Chen Y.Y."/>
            <person name="Lin Y.F."/>
            <person name="Hsu J.L."/>
            <person name="Li C.Y."/>
            <person name="Wang Z.W."/>
            <person name="Zhao X."/>
            <person name="Zhong W.Y."/>
            <person name="Ma X.K."/>
            <person name="Ma L."/>
            <person name="Huang J."/>
            <person name="Chen G.Z."/>
            <person name="Huang M.Z."/>
            <person name="Huang L."/>
            <person name="Peng D.H."/>
            <person name="Luo Y.B."/>
            <person name="Zou S.Q."/>
            <person name="Chen S.P."/>
            <person name="Lan S."/>
            <person name="Tsai W.C."/>
            <person name="Van de Peer Y."/>
            <person name="Liu Z.J."/>
        </authorList>
    </citation>
    <scope>NUCLEOTIDE SEQUENCE [LARGE SCALE GENOMIC DNA]</scope>
    <source>
        <strain evidence="2">Lor287</strain>
    </source>
</reference>
<keyword evidence="3" id="KW-1185">Reference proteome</keyword>
<protein>
    <recommendedName>
        <fullName evidence="1">Reverse transcriptase domain-containing protein</fullName>
    </recommendedName>
</protein>
<sequence>MVKKSGGGWRLCIDFSMLNKACPKDCYPLPQIDALVDSAVGFPVMSFLDAFSGYHQIRMHPPDCRDVSFITSDGCYSYKMMPFGLKNAGATYQRMMDQVFKE</sequence>
<feature type="domain" description="Reverse transcriptase" evidence="1">
    <location>
        <begin position="2"/>
        <end position="101"/>
    </location>
</feature>
<organism evidence="2 3">
    <name type="scientific">Platanthera zijinensis</name>
    <dbReference type="NCBI Taxonomy" id="2320716"/>
    <lineage>
        <taxon>Eukaryota</taxon>
        <taxon>Viridiplantae</taxon>
        <taxon>Streptophyta</taxon>
        <taxon>Embryophyta</taxon>
        <taxon>Tracheophyta</taxon>
        <taxon>Spermatophyta</taxon>
        <taxon>Magnoliopsida</taxon>
        <taxon>Liliopsida</taxon>
        <taxon>Asparagales</taxon>
        <taxon>Orchidaceae</taxon>
        <taxon>Orchidoideae</taxon>
        <taxon>Orchideae</taxon>
        <taxon>Orchidinae</taxon>
        <taxon>Platanthera</taxon>
    </lineage>
</organism>
<dbReference type="EMBL" id="JBBWWQ010000019">
    <property type="protein sequence ID" value="KAK8918456.1"/>
    <property type="molecule type" value="Genomic_DNA"/>
</dbReference>
<dbReference type="AlphaFoldDB" id="A0AAP0AWZ7"/>